<dbReference type="Proteomes" id="UP000076858">
    <property type="component" value="Unassembled WGS sequence"/>
</dbReference>
<accession>A0A162QAR4</accession>
<organism evidence="3 4">
    <name type="scientific">Daphnia magna</name>
    <dbReference type="NCBI Taxonomy" id="35525"/>
    <lineage>
        <taxon>Eukaryota</taxon>
        <taxon>Metazoa</taxon>
        <taxon>Ecdysozoa</taxon>
        <taxon>Arthropoda</taxon>
        <taxon>Crustacea</taxon>
        <taxon>Branchiopoda</taxon>
        <taxon>Diplostraca</taxon>
        <taxon>Cladocera</taxon>
        <taxon>Anomopoda</taxon>
        <taxon>Daphniidae</taxon>
        <taxon>Daphnia</taxon>
    </lineage>
</organism>
<dbReference type="InterPro" id="IPR008042">
    <property type="entry name" value="Retrotrans_Pao"/>
</dbReference>
<feature type="region of interest" description="Disordered" evidence="2">
    <location>
        <begin position="86"/>
        <end position="115"/>
    </location>
</feature>
<reference evidence="3 4" key="1">
    <citation type="submission" date="2016-03" db="EMBL/GenBank/DDBJ databases">
        <title>EvidentialGene: Evidence-directed Construction of Genes on Genomes.</title>
        <authorList>
            <person name="Gilbert D.G."/>
            <person name="Choi J.-H."/>
            <person name="Mockaitis K."/>
            <person name="Colbourne J."/>
            <person name="Pfrender M."/>
        </authorList>
    </citation>
    <scope>NUCLEOTIDE SEQUENCE [LARGE SCALE GENOMIC DNA]</scope>
    <source>
        <strain evidence="3 4">Xinb3</strain>
        <tissue evidence="3">Complete organism</tissue>
    </source>
</reference>
<name>A0A162QAR4_9CRUS</name>
<feature type="coiled-coil region" evidence="1">
    <location>
        <begin position="51"/>
        <end position="78"/>
    </location>
</feature>
<evidence type="ECO:0000313" key="4">
    <source>
        <dbReference type="Proteomes" id="UP000076858"/>
    </source>
</evidence>
<dbReference type="AlphaFoldDB" id="A0A162QAR4"/>
<protein>
    <submittedName>
        <fullName evidence="3">Uncharacterized protein</fullName>
    </submittedName>
</protein>
<dbReference type="OrthoDB" id="6375653at2759"/>
<keyword evidence="1" id="KW-0175">Coiled coil</keyword>
<keyword evidence="4" id="KW-1185">Reference proteome</keyword>
<dbReference type="Pfam" id="PF05380">
    <property type="entry name" value="Peptidase_A17"/>
    <property type="match status" value="1"/>
</dbReference>
<comment type="caution">
    <text evidence="3">The sequence shown here is derived from an EMBL/GenBank/DDBJ whole genome shotgun (WGS) entry which is preliminary data.</text>
</comment>
<dbReference type="EMBL" id="LRGB01000366">
    <property type="protein sequence ID" value="KZS19521.1"/>
    <property type="molecule type" value="Genomic_DNA"/>
</dbReference>
<sequence>MARAQNTQHLTYASAVDGASAMVENYLLQGQDDTSSVVPVTEEQIARRIALQAAEQQVRDARAEFEAAEQALIDLGDDISALEKGEVDPYDSVSQSGRKAPKEKEPSLTDVAEPPDHWIDTYQAGKEMPIVRDKVAKSLVNVQLEAYTGRELDWFAWISMWFALVHITCKTPSEKLAILKNYMMGDLADIVHGHGRGEACYKEVLQRLKSTYGSRKVIRAAHLREMDQIEAPRNDHNLSNALLSVLSLKLQLTDRLAWNNGWGAEIDHRNINDFGRWLTARTMAYQNAYAIADEQQRLANVGNRNERPQSSQVPNRFQQQQQKRNVLAYHVATAGQREKGNGSAGSSWGMDEKERRPTDFHCLKCEGAYRLEDCRFFKDLTISEWMSFAQRRVLCYGCFGVRHGAITCTLKKACGVNGYAGQRLVEQVRRFCDTESFGTEFQVDGMSSETRRAVMKMISELEKLPIGYAAPVLWKDGIPPDIPDSRCTAETRLVSLKNRFSRNPEYERFYHAAIEKNFMEGYARRVPPEEVAERPTRYFLPHFGVPKVAILTTWRAADDAGLDTKEAGDEVRSDIYVDDYLASAGKMVDALTTVNYTRVGLLAQEAGLFDPLGITSTMTVKAKIKLRELGVKCKKWEDAVVGDENAWWEQYFKKIKRLKEVEFARCLFPKAEEIVRTELYTFADMSEEECAASCYNRVVYRYGQVLVRHVKTALKLAPLKTVSVCKLELNAGLIGARLAKIVQTALKRKMDGRFFWTDSSTVQNWVRAVSSHYQVYVSHRIEEIQTLTEPDEWRCIPVRLNPADAATRSQLEEDEIPSWWLDGPAFLYEEESGWPTDLPWMVAKKEL</sequence>
<evidence type="ECO:0000256" key="1">
    <source>
        <dbReference type="SAM" id="Coils"/>
    </source>
</evidence>
<evidence type="ECO:0000256" key="2">
    <source>
        <dbReference type="SAM" id="MobiDB-lite"/>
    </source>
</evidence>
<evidence type="ECO:0000313" key="3">
    <source>
        <dbReference type="EMBL" id="KZS19521.1"/>
    </source>
</evidence>
<dbReference type="PANTHER" id="PTHR47331">
    <property type="entry name" value="PHD-TYPE DOMAIN-CONTAINING PROTEIN"/>
    <property type="match status" value="1"/>
</dbReference>
<gene>
    <name evidence="3" type="ORF">APZ42_014015</name>
</gene>
<proteinExistence type="predicted"/>